<protein>
    <recommendedName>
        <fullName evidence="3">Heptaprenyl diphosphate synthase component I</fullName>
    </recommendedName>
</protein>
<gene>
    <name evidence="2" type="ORF">METZ01_LOCUS354988</name>
</gene>
<keyword evidence="1" id="KW-0472">Membrane</keyword>
<feature type="transmembrane region" description="Helical" evidence="1">
    <location>
        <begin position="125"/>
        <end position="150"/>
    </location>
</feature>
<dbReference type="EMBL" id="UINC01124763">
    <property type="protein sequence ID" value="SVD02134.1"/>
    <property type="molecule type" value="Genomic_DNA"/>
</dbReference>
<keyword evidence="1" id="KW-0812">Transmembrane</keyword>
<keyword evidence="1" id="KW-1133">Transmembrane helix</keyword>
<name>A0A382RWR1_9ZZZZ</name>
<organism evidence="2">
    <name type="scientific">marine metagenome</name>
    <dbReference type="NCBI Taxonomy" id="408172"/>
    <lineage>
        <taxon>unclassified sequences</taxon>
        <taxon>metagenomes</taxon>
        <taxon>ecological metagenomes</taxon>
    </lineage>
</organism>
<reference evidence="2" key="1">
    <citation type="submission" date="2018-05" db="EMBL/GenBank/DDBJ databases">
        <authorList>
            <person name="Lanie J.A."/>
            <person name="Ng W.-L."/>
            <person name="Kazmierczak K.M."/>
            <person name="Andrzejewski T.M."/>
            <person name="Davidsen T.M."/>
            <person name="Wayne K.J."/>
            <person name="Tettelin H."/>
            <person name="Glass J.I."/>
            <person name="Rusch D."/>
            <person name="Podicherti R."/>
            <person name="Tsui H.-C.T."/>
            <person name="Winkler M.E."/>
        </authorList>
    </citation>
    <scope>NUCLEOTIDE SEQUENCE</scope>
</reference>
<evidence type="ECO:0000256" key="1">
    <source>
        <dbReference type="SAM" id="Phobius"/>
    </source>
</evidence>
<accession>A0A382RWR1</accession>
<evidence type="ECO:0000313" key="2">
    <source>
        <dbReference type="EMBL" id="SVD02134.1"/>
    </source>
</evidence>
<dbReference type="Pfam" id="PF07456">
    <property type="entry name" value="Hpre_diP_synt_I"/>
    <property type="match status" value="1"/>
</dbReference>
<proteinExistence type="predicted"/>
<dbReference type="Gene3D" id="1.10.1760.20">
    <property type="match status" value="1"/>
</dbReference>
<feature type="transmembrane region" description="Helical" evidence="1">
    <location>
        <begin position="93"/>
        <end position="119"/>
    </location>
</feature>
<dbReference type="AlphaFoldDB" id="A0A382RWR1"/>
<dbReference type="InterPro" id="IPR014535">
    <property type="entry name" value="Hpre_diP_synt_I"/>
</dbReference>
<feature type="transmembrane region" description="Helical" evidence="1">
    <location>
        <begin position="64"/>
        <end position="86"/>
    </location>
</feature>
<sequence length="162" mass="16899">MGLLASAAIVLFVFEALAPKPLPWMKLGLGNLPVLLSLLSFGSGPALAVSSIKLVVGGLLSGGFAGPAFVIGGGAGLVSWLVMALIKRYTGRLFSVVGLSIWGALAHQLCQLLLAYAYIGQSGLFSLLPLSLISALLSGGLIGLLAWWTLHQLQKIGWFNRT</sequence>
<dbReference type="InterPro" id="IPR010898">
    <property type="entry name" value="Hpre_diP_synth_I"/>
</dbReference>
<evidence type="ECO:0008006" key="3">
    <source>
        <dbReference type="Google" id="ProtNLM"/>
    </source>
</evidence>
<dbReference type="PIRSF" id="PIRSF027391">
    <property type="entry name" value="Hpre_diP_synt_I"/>
    <property type="match status" value="1"/>
</dbReference>